<comment type="caution">
    <text evidence="4">The sequence shown here is derived from an EMBL/GenBank/DDBJ whole genome shotgun (WGS) entry which is preliminary data.</text>
</comment>
<dbReference type="Gene3D" id="3.30.200.20">
    <property type="entry name" value="Phosphorylase Kinase, domain 1"/>
    <property type="match status" value="1"/>
</dbReference>
<dbReference type="InterPro" id="IPR032675">
    <property type="entry name" value="LRR_dom_sf"/>
</dbReference>
<accession>A0A1V9YUT3</accession>
<dbReference type="OrthoDB" id="203644at2759"/>
<gene>
    <name evidence="4" type="ORF">THRCLA_09790</name>
</gene>
<dbReference type="GO" id="GO:0005524">
    <property type="term" value="F:ATP binding"/>
    <property type="evidence" value="ECO:0007669"/>
    <property type="project" value="UniProtKB-KW"/>
</dbReference>
<dbReference type="SUPFAM" id="SSF56112">
    <property type="entry name" value="Protein kinase-like (PK-like)"/>
    <property type="match status" value="1"/>
</dbReference>
<dbReference type="SUPFAM" id="SSF52047">
    <property type="entry name" value="RNI-like"/>
    <property type="match status" value="1"/>
</dbReference>
<dbReference type="PANTHER" id="PTHR24346">
    <property type="entry name" value="MAP/MICROTUBULE AFFINITY-REGULATING KINASE"/>
    <property type="match status" value="1"/>
</dbReference>
<keyword evidence="1" id="KW-0547">Nucleotide-binding</keyword>
<dbReference type="GO" id="GO:0005737">
    <property type="term" value="C:cytoplasm"/>
    <property type="evidence" value="ECO:0007669"/>
    <property type="project" value="TreeGrafter"/>
</dbReference>
<dbReference type="GO" id="GO:0035556">
    <property type="term" value="P:intracellular signal transduction"/>
    <property type="evidence" value="ECO:0007669"/>
    <property type="project" value="TreeGrafter"/>
</dbReference>
<proteinExistence type="predicted"/>
<dbReference type="Pfam" id="PF25372">
    <property type="entry name" value="DUF7885"/>
    <property type="match status" value="1"/>
</dbReference>
<evidence type="ECO:0000259" key="3">
    <source>
        <dbReference type="PROSITE" id="PS50011"/>
    </source>
</evidence>
<dbReference type="InterPro" id="IPR006553">
    <property type="entry name" value="Leu-rich_rpt_Cys-con_subtyp"/>
</dbReference>
<dbReference type="SMART" id="SM00220">
    <property type="entry name" value="S_TKc"/>
    <property type="match status" value="1"/>
</dbReference>
<organism evidence="4 5">
    <name type="scientific">Thraustotheca clavata</name>
    <dbReference type="NCBI Taxonomy" id="74557"/>
    <lineage>
        <taxon>Eukaryota</taxon>
        <taxon>Sar</taxon>
        <taxon>Stramenopiles</taxon>
        <taxon>Oomycota</taxon>
        <taxon>Saprolegniomycetes</taxon>
        <taxon>Saprolegniales</taxon>
        <taxon>Achlyaceae</taxon>
        <taxon>Thraustotheca</taxon>
    </lineage>
</organism>
<keyword evidence="2" id="KW-0067">ATP-binding</keyword>
<reference evidence="4 5" key="1">
    <citation type="journal article" date="2014" name="Genome Biol. Evol.">
        <title>The secreted proteins of Achlya hypogyna and Thraustotheca clavata identify the ancestral oomycete secretome and reveal gene acquisitions by horizontal gene transfer.</title>
        <authorList>
            <person name="Misner I."/>
            <person name="Blouin N."/>
            <person name="Leonard G."/>
            <person name="Richards T.A."/>
            <person name="Lane C.E."/>
        </authorList>
    </citation>
    <scope>NUCLEOTIDE SEQUENCE [LARGE SCALE GENOMIC DNA]</scope>
    <source>
        <strain evidence="4 5">ATCC 34112</strain>
    </source>
</reference>
<name>A0A1V9YUT3_9STRA</name>
<dbReference type="Gene3D" id="3.80.10.10">
    <property type="entry name" value="Ribonuclease Inhibitor"/>
    <property type="match status" value="2"/>
</dbReference>
<dbReference type="InterPro" id="IPR011009">
    <property type="entry name" value="Kinase-like_dom_sf"/>
</dbReference>
<dbReference type="PROSITE" id="PS00108">
    <property type="entry name" value="PROTEIN_KINASE_ST"/>
    <property type="match status" value="1"/>
</dbReference>
<evidence type="ECO:0000256" key="2">
    <source>
        <dbReference type="ARBA" id="ARBA00022840"/>
    </source>
</evidence>
<dbReference type="AlphaFoldDB" id="A0A1V9YUT3"/>
<feature type="non-terminal residue" evidence="4">
    <location>
        <position position="759"/>
    </location>
</feature>
<dbReference type="GO" id="GO:0004674">
    <property type="term" value="F:protein serine/threonine kinase activity"/>
    <property type="evidence" value="ECO:0007669"/>
    <property type="project" value="TreeGrafter"/>
</dbReference>
<dbReference type="PANTHER" id="PTHR24346:SF77">
    <property type="entry name" value="SERINE THREONINE PROTEIN KINASE"/>
    <property type="match status" value="1"/>
</dbReference>
<dbReference type="CDD" id="cd14008">
    <property type="entry name" value="STKc_LKB1_CaMKK"/>
    <property type="match status" value="1"/>
</dbReference>
<sequence>MEGNALSAWLVPTHVVYQHVMVYLSVRERWENVALVCRAWRLLALASVKVKQHLDLSWCRGNHELQLAITTLLTMIPNNALATAILPKNFNHVQLQSISLYGPRVTPAVLLQLVSGISPMQLKRIDLESKWLEADGFAAIAKCQGLEFLCLNCIKLTDNDLIGIAMACTNLKSLNIAGCSRVGDDGILGLARYCLQLEELDISMCIRVTDASLIVLAHSISNLVRLSVEKCLKITEASLSHVASQQQQLKELSVANCPKVRDIFLAAFRMDSQLKTLVLNGCASVTDMQLGMSSLGCLSAYFKFHGQNLLDLDLTGLTNLTSDTFKMISLCLNLQSLNLSMCRNLNNEDIATITTGCTALQKVSFQGCVLLNDAALHSLAGSCNNLRDVSLVFCYNITDVGFCALIHGCPKLTHLNVKACNLLTELSFVALAQRKGVNFIKLVIGACARLIETASYAHIIKQAVYTILTMRATSLPMKLSQKSLDTLHEHHNEDIPPIKSAPMLSGLDNNRGFRRTSYLETNCLHKSCDITTGHKQLNQYILYDVIGKGAYGKVRKAFWPEKNKYYAHAKKPILRGPRALAIKDDGLEKIRREFAIWKKLQHPNIVCLKEVIDAPESNKIYMISELIEGRPLLDGESKCTPLNEDTAKHCFCQLIEGLDFLHFHKIIHRDIKPTNLLFSSEGIVKITDFGQSQVIQDEDDYFRQTVGTGPFLAPEMLTGGAYKGLPIDLWAAGVTLFLFIYGHLPFQAATLPELYEKIK</sequence>
<dbReference type="PROSITE" id="PS50011">
    <property type="entry name" value="PROTEIN_KINASE_DOM"/>
    <property type="match status" value="1"/>
</dbReference>
<dbReference type="EMBL" id="JNBS01002772">
    <property type="protein sequence ID" value="OQR89333.1"/>
    <property type="molecule type" value="Genomic_DNA"/>
</dbReference>
<dbReference type="InterPro" id="IPR008271">
    <property type="entry name" value="Ser/Thr_kinase_AS"/>
</dbReference>
<feature type="domain" description="Protein kinase" evidence="3">
    <location>
        <begin position="540"/>
        <end position="759"/>
    </location>
</feature>
<protein>
    <recommendedName>
        <fullName evidence="3">Protein kinase domain-containing protein</fullName>
    </recommendedName>
</protein>
<evidence type="ECO:0000256" key="1">
    <source>
        <dbReference type="ARBA" id="ARBA00022741"/>
    </source>
</evidence>
<dbReference type="InterPro" id="IPR057207">
    <property type="entry name" value="FBXL15_LRR"/>
</dbReference>
<dbReference type="Gene3D" id="1.10.510.10">
    <property type="entry name" value="Transferase(Phosphotransferase) domain 1"/>
    <property type="match status" value="1"/>
</dbReference>
<dbReference type="Proteomes" id="UP000243217">
    <property type="component" value="Unassembled WGS sequence"/>
</dbReference>
<dbReference type="SMART" id="SM00367">
    <property type="entry name" value="LRR_CC"/>
    <property type="match status" value="7"/>
</dbReference>
<dbReference type="Pfam" id="PF00069">
    <property type="entry name" value="Pkinase"/>
    <property type="match status" value="1"/>
</dbReference>
<dbReference type="STRING" id="74557.A0A1V9YUT3"/>
<evidence type="ECO:0000313" key="5">
    <source>
        <dbReference type="Proteomes" id="UP000243217"/>
    </source>
</evidence>
<evidence type="ECO:0000313" key="4">
    <source>
        <dbReference type="EMBL" id="OQR89333.1"/>
    </source>
</evidence>
<dbReference type="InterPro" id="IPR000719">
    <property type="entry name" value="Prot_kinase_dom"/>
</dbReference>
<keyword evidence="5" id="KW-1185">Reference proteome</keyword>